<dbReference type="PROSITE" id="PS00211">
    <property type="entry name" value="ABC_TRANSPORTER_1"/>
    <property type="match status" value="2"/>
</dbReference>
<feature type="domain" description="ABC transporter" evidence="6">
    <location>
        <begin position="2"/>
        <end position="264"/>
    </location>
</feature>
<dbReference type="GO" id="GO:0055085">
    <property type="term" value="P:transmembrane transport"/>
    <property type="evidence" value="ECO:0007669"/>
    <property type="project" value="UniProtKB-ARBA"/>
</dbReference>
<dbReference type="InterPro" id="IPR003593">
    <property type="entry name" value="AAA+_ATPase"/>
</dbReference>
<feature type="compositionally biased region" description="Low complexity" evidence="5">
    <location>
        <begin position="98"/>
        <end position="107"/>
    </location>
</feature>
<dbReference type="GO" id="GO:0005524">
    <property type="term" value="F:ATP binding"/>
    <property type="evidence" value="ECO:0007669"/>
    <property type="project" value="UniProtKB-KW"/>
</dbReference>
<dbReference type="SUPFAM" id="SSF52540">
    <property type="entry name" value="P-loop containing nucleoside triphosphate hydrolases"/>
    <property type="match status" value="2"/>
</dbReference>
<gene>
    <name evidence="7" type="ORF">Sru01_40570</name>
</gene>
<organism evidence="7 8">
    <name type="scientific">Sphaerisporangium rufum</name>
    <dbReference type="NCBI Taxonomy" id="1381558"/>
    <lineage>
        <taxon>Bacteria</taxon>
        <taxon>Bacillati</taxon>
        <taxon>Actinomycetota</taxon>
        <taxon>Actinomycetes</taxon>
        <taxon>Streptosporangiales</taxon>
        <taxon>Streptosporangiaceae</taxon>
        <taxon>Sphaerisporangium</taxon>
    </lineage>
</organism>
<evidence type="ECO:0000256" key="5">
    <source>
        <dbReference type="SAM" id="MobiDB-lite"/>
    </source>
</evidence>
<comment type="similarity">
    <text evidence="1">Belongs to the ABC transporter superfamily.</text>
</comment>
<dbReference type="SMART" id="SM00382">
    <property type="entry name" value="AAA"/>
    <property type="match status" value="2"/>
</dbReference>
<dbReference type="InterPro" id="IPR003439">
    <property type="entry name" value="ABC_transporter-like_ATP-bd"/>
</dbReference>
<dbReference type="Pfam" id="PF00005">
    <property type="entry name" value="ABC_tran"/>
    <property type="match status" value="2"/>
</dbReference>
<dbReference type="RefSeq" id="WP_203988797.1">
    <property type="nucleotide sequence ID" value="NZ_BOOU01000054.1"/>
</dbReference>
<comment type="caution">
    <text evidence="7">The sequence shown here is derived from an EMBL/GenBank/DDBJ whole genome shotgun (WGS) entry which is preliminary data.</text>
</comment>
<evidence type="ECO:0000256" key="4">
    <source>
        <dbReference type="ARBA" id="ARBA00022840"/>
    </source>
</evidence>
<dbReference type="PROSITE" id="PS50893">
    <property type="entry name" value="ABC_TRANSPORTER_2"/>
    <property type="match status" value="2"/>
</dbReference>
<keyword evidence="4 7" id="KW-0067">ATP-binding</keyword>
<dbReference type="EMBL" id="BOOU01000054">
    <property type="protein sequence ID" value="GII79075.1"/>
    <property type="molecule type" value="Genomic_DNA"/>
</dbReference>
<keyword evidence="3" id="KW-0547">Nucleotide-binding</keyword>
<dbReference type="AlphaFoldDB" id="A0A919R6A4"/>
<proteinExistence type="inferred from homology"/>
<dbReference type="GO" id="GO:0016887">
    <property type="term" value="F:ATP hydrolysis activity"/>
    <property type="evidence" value="ECO:0007669"/>
    <property type="project" value="InterPro"/>
</dbReference>
<evidence type="ECO:0000256" key="2">
    <source>
        <dbReference type="ARBA" id="ARBA00022448"/>
    </source>
</evidence>
<name>A0A919R6A4_9ACTN</name>
<evidence type="ECO:0000313" key="7">
    <source>
        <dbReference type="EMBL" id="GII79075.1"/>
    </source>
</evidence>
<feature type="domain" description="ABC transporter" evidence="6">
    <location>
        <begin position="298"/>
        <end position="536"/>
    </location>
</feature>
<feature type="region of interest" description="Disordered" evidence="5">
    <location>
        <begin position="511"/>
        <end position="557"/>
    </location>
</feature>
<dbReference type="InterPro" id="IPR027417">
    <property type="entry name" value="P-loop_NTPase"/>
</dbReference>
<dbReference type="PANTHER" id="PTHR43776:SF7">
    <property type="entry name" value="D,D-DIPEPTIDE TRANSPORT ATP-BINDING PROTEIN DDPF-RELATED"/>
    <property type="match status" value="1"/>
</dbReference>
<reference evidence="7" key="1">
    <citation type="submission" date="2021-01" db="EMBL/GenBank/DDBJ databases">
        <title>Whole genome shotgun sequence of Sphaerisporangium rufum NBRC 109079.</title>
        <authorList>
            <person name="Komaki H."/>
            <person name="Tamura T."/>
        </authorList>
    </citation>
    <scope>NUCLEOTIDE SEQUENCE</scope>
    <source>
        <strain evidence="7">NBRC 109079</strain>
    </source>
</reference>
<dbReference type="Proteomes" id="UP000655287">
    <property type="component" value="Unassembled WGS sequence"/>
</dbReference>
<sequence>MIRVDALTAAAGGRTLVGGVTFALPAGQVLALVGPSGSGKTTIGRALLREHAPGVVLSGTVEVTGRVGYLPQHPASVLNPVRRVGGVLREIARQAARTTSAAGAAGTSGAGRRETPGRPVAHRPWLRSAGARRTREIAESLVVTALGQAALPGPAELARRFPHQLSGGQQQRLVLAQALLRSPSVIVADEPTTGQDPVTKHQITRLLRLLANQGMAVVLLTHDFDVVEEIADRIMVLGDGRVAEHGPAGEVLARPRHPHTRRLLAARPPARPDTGDVRTRPATARSWSAPAPDGPDRLAVAGLTARHRSAPVISDVSLRLPAGHCLAVLGRSGDGKTTLARCIAGLHRPAAGTVLLDGRPLAPALVRRSRAELARVQYVFQDAHASFDPHRPVAAQVSRTAVRLRGLGAGEAGREALALLDRLGLPAATTARRPGALSGGELRRAALARALLAAPDVLICDEITAGLDTVTQASVLDLLDELRRDGLALLLISHDMGVATRLADRVGVLSGGRLEPLDPSTDVTPRHPPSGGPAARRLRTSGSDAHAPGTHHKEDTS</sequence>
<protein>
    <submittedName>
        <fullName evidence="7">ABC transporter ATP-binding protein</fullName>
    </submittedName>
</protein>
<feature type="region of interest" description="Disordered" evidence="5">
    <location>
        <begin position="98"/>
        <end position="122"/>
    </location>
</feature>
<evidence type="ECO:0000259" key="6">
    <source>
        <dbReference type="PROSITE" id="PS50893"/>
    </source>
</evidence>
<dbReference type="InterPro" id="IPR050319">
    <property type="entry name" value="ABC_transp_ATP-bind"/>
</dbReference>
<evidence type="ECO:0000256" key="3">
    <source>
        <dbReference type="ARBA" id="ARBA00022741"/>
    </source>
</evidence>
<dbReference type="PANTHER" id="PTHR43776">
    <property type="entry name" value="TRANSPORT ATP-BINDING PROTEIN"/>
    <property type="match status" value="1"/>
</dbReference>
<keyword evidence="8" id="KW-1185">Reference proteome</keyword>
<dbReference type="InterPro" id="IPR017871">
    <property type="entry name" value="ABC_transporter-like_CS"/>
</dbReference>
<evidence type="ECO:0000256" key="1">
    <source>
        <dbReference type="ARBA" id="ARBA00005417"/>
    </source>
</evidence>
<evidence type="ECO:0000313" key="8">
    <source>
        <dbReference type="Proteomes" id="UP000655287"/>
    </source>
</evidence>
<accession>A0A919R6A4</accession>
<dbReference type="Gene3D" id="3.40.50.300">
    <property type="entry name" value="P-loop containing nucleotide triphosphate hydrolases"/>
    <property type="match status" value="2"/>
</dbReference>
<feature type="region of interest" description="Disordered" evidence="5">
    <location>
        <begin position="266"/>
        <end position="293"/>
    </location>
</feature>
<keyword evidence="2" id="KW-0813">Transport</keyword>